<dbReference type="Proteomes" id="UP001596505">
    <property type="component" value="Unassembled WGS sequence"/>
</dbReference>
<name>A0ABW2PWN9_9BACL</name>
<proteinExistence type="predicted"/>
<sequence length="224" mass="25132">MKKKLTISLILSVVLCLTFSAGVFAATKYKLIVDGKEKKTEVRMINNTAYVPLKQFASDLGAKVSYDSKHKTYNVTSKDYKPPVKTTKKVYSVKVNGQSGPMKIKISKVTLDPAYKYDKYSSAIRAVVMDVQVENTSKKTISWYPDQGIMALNTKEQVDNAILYSDELGGDYHGQVVKKGRIVFKVKSDLNSIKNFRYYIDGAMDKKTLDSVGKDITLNVTLRK</sequence>
<evidence type="ECO:0000259" key="2">
    <source>
        <dbReference type="Pfam" id="PF07833"/>
    </source>
</evidence>
<organism evidence="3 4">
    <name type="scientific">Scopulibacillus cellulosilyticus</name>
    <dbReference type="NCBI Taxonomy" id="2665665"/>
    <lineage>
        <taxon>Bacteria</taxon>
        <taxon>Bacillati</taxon>
        <taxon>Bacillota</taxon>
        <taxon>Bacilli</taxon>
        <taxon>Bacillales</taxon>
        <taxon>Sporolactobacillaceae</taxon>
        <taxon>Scopulibacillus</taxon>
    </lineage>
</organism>
<keyword evidence="4" id="KW-1185">Reference proteome</keyword>
<reference evidence="4" key="1">
    <citation type="journal article" date="2019" name="Int. J. Syst. Evol. Microbiol.">
        <title>The Global Catalogue of Microorganisms (GCM) 10K type strain sequencing project: providing services to taxonomists for standard genome sequencing and annotation.</title>
        <authorList>
            <consortium name="The Broad Institute Genomics Platform"/>
            <consortium name="The Broad Institute Genome Sequencing Center for Infectious Disease"/>
            <person name="Wu L."/>
            <person name="Ma J."/>
        </authorList>
    </citation>
    <scope>NUCLEOTIDE SEQUENCE [LARGE SCALE GENOMIC DNA]</scope>
    <source>
        <strain evidence="4">CGMCC 1.16305</strain>
    </source>
</reference>
<accession>A0ABW2PWN9</accession>
<dbReference type="RefSeq" id="WP_380966427.1">
    <property type="nucleotide sequence ID" value="NZ_JBHTCO010000015.1"/>
</dbReference>
<evidence type="ECO:0000256" key="1">
    <source>
        <dbReference type="SAM" id="SignalP"/>
    </source>
</evidence>
<keyword evidence="1" id="KW-0732">Signal</keyword>
<feature type="signal peptide" evidence="1">
    <location>
        <begin position="1"/>
        <end position="25"/>
    </location>
</feature>
<comment type="caution">
    <text evidence="3">The sequence shown here is derived from an EMBL/GenBank/DDBJ whole genome shotgun (WGS) entry which is preliminary data.</text>
</comment>
<evidence type="ECO:0000313" key="3">
    <source>
        <dbReference type="EMBL" id="MFC7393769.1"/>
    </source>
</evidence>
<gene>
    <name evidence="3" type="ORF">ACFQRG_12475</name>
</gene>
<dbReference type="EMBL" id="JBHTCO010000015">
    <property type="protein sequence ID" value="MFC7393769.1"/>
    <property type="molecule type" value="Genomic_DNA"/>
</dbReference>
<evidence type="ECO:0000313" key="4">
    <source>
        <dbReference type="Proteomes" id="UP001596505"/>
    </source>
</evidence>
<dbReference type="InterPro" id="IPR012854">
    <property type="entry name" value="Cu_amine_oxidase-like_N"/>
</dbReference>
<dbReference type="Pfam" id="PF07833">
    <property type="entry name" value="Cu_amine_oxidN1"/>
    <property type="match status" value="1"/>
</dbReference>
<protein>
    <submittedName>
        <fullName evidence="3">Stalk domain-containing protein</fullName>
    </submittedName>
</protein>
<feature type="chain" id="PRO_5046125431" evidence="1">
    <location>
        <begin position="26"/>
        <end position="224"/>
    </location>
</feature>
<feature type="domain" description="Copper amine oxidase-like N-terminal" evidence="2">
    <location>
        <begin position="33"/>
        <end position="105"/>
    </location>
</feature>